<dbReference type="Proteomes" id="UP000828941">
    <property type="component" value="Chromosome 3"/>
</dbReference>
<protein>
    <submittedName>
        <fullName evidence="1">Uncharacterized protein</fullName>
    </submittedName>
</protein>
<accession>A0ACB9PRX4</accession>
<name>A0ACB9PRX4_BAUVA</name>
<evidence type="ECO:0000313" key="2">
    <source>
        <dbReference type="Proteomes" id="UP000828941"/>
    </source>
</evidence>
<sequence length="94" mass="10387">MSGATTKVYERSLEETPTWAVAVVCFVLLAISIVVEHIIHYIGHWLKKKNKGALYEALEKVKGELMLLGFISLLLTVLQELISGICISREAATS</sequence>
<evidence type="ECO:0000313" key="1">
    <source>
        <dbReference type="EMBL" id="KAI4351307.1"/>
    </source>
</evidence>
<organism evidence="1 2">
    <name type="scientific">Bauhinia variegata</name>
    <name type="common">Purple orchid tree</name>
    <name type="synonym">Phanera variegata</name>
    <dbReference type="NCBI Taxonomy" id="167791"/>
    <lineage>
        <taxon>Eukaryota</taxon>
        <taxon>Viridiplantae</taxon>
        <taxon>Streptophyta</taxon>
        <taxon>Embryophyta</taxon>
        <taxon>Tracheophyta</taxon>
        <taxon>Spermatophyta</taxon>
        <taxon>Magnoliopsida</taxon>
        <taxon>eudicotyledons</taxon>
        <taxon>Gunneridae</taxon>
        <taxon>Pentapetalae</taxon>
        <taxon>rosids</taxon>
        <taxon>fabids</taxon>
        <taxon>Fabales</taxon>
        <taxon>Fabaceae</taxon>
        <taxon>Cercidoideae</taxon>
        <taxon>Cercideae</taxon>
        <taxon>Bauhiniinae</taxon>
        <taxon>Bauhinia</taxon>
    </lineage>
</organism>
<dbReference type="EMBL" id="CM039428">
    <property type="protein sequence ID" value="KAI4351307.1"/>
    <property type="molecule type" value="Genomic_DNA"/>
</dbReference>
<proteinExistence type="predicted"/>
<comment type="caution">
    <text evidence="1">The sequence shown here is derived from an EMBL/GenBank/DDBJ whole genome shotgun (WGS) entry which is preliminary data.</text>
</comment>
<reference evidence="1 2" key="1">
    <citation type="journal article" date="2022" name="DNA Res.">
        <title>Chromosomal-level genome assembly of the orchid tree Bauhinia variegata (Leguminosae; Cercidoideae) supports the allotetraploid origin hypothesis of Bauhinia.</title>
        <authorList>
            <person name="Zhong Y."/>
            <person name="Chen Y."/>
            <person name="Zheng D."/>
            <person name="Pang J."/>
            <person name="Liu Y."/>
            <person name="Luo S."/>
            <person name="Meng S."/>
            <person name="Qian L."/>
            <person name="Wei D."/>
            <person name="Dai S."/>
            <person name="Zhou R."/>
        </authorList>
    </citation>
    <scope>NUCLEOTIDE SEQUENCE [LARGE SCALE GENOMIC DNA]</scope>
    <source>
        <strain evidence="1">BV-YZ2020</strain>
    </source>
</reference>
<keyword evidence="2" id="KW-1185">Reference proteome</keyword>
<gene>
    <name evidence="1" type="ORF">L6164_005683</name>
</gene>